<dbReference type="AlphaFoldDB" id="A0A2H0LVV3"/>
<evidence type="ECO:0000313" key="2">
    <source>
        <dbReference type="EMBL" id="PIQ88559.1"/>
    </source>
</evidence>
<dbReference type="EMBL" id="PCWA01000096">
    <property type="protein sequence ID" value="PIQ88559.1"/>
    <property type="molecule type" value="Genomic_DNA"/>
</dbReference>
<comment type="caution">
    <text evidence="2">The sequence shown here is derived from an EMBL/GenBank/DDBJ whole genome shotgun (WGS) entry which is preliminary data.</text>
</comment>
<feature type="transmembrane region" description="Helical" evidence="1">
    <location>
        <begin position="72"/>
        <end position="92"/>
    </location>
</feature>
<dbReference type="InterPro" id="IPR003425">
    <property type="entry name" value="CCB3/YggT"/>
</dbReference>
<protein>
    <recommendedName>
        <fullName evidence="4">YggT family protein</fullName>
    </recommendedName>
</protein>
<dbReference type="Proteomes" id="UP000229641">
    <property type="component" value="Unassembled WGS sequence"/>
</dbReference>
<organism evidence="2 3">
    <name type="scientific">Candidatus Ghiorseimicrobium undicola</name>
    <dbReference type="NCBI Taxonomy" id="1974746"/>
    <lineage>
        <taxon>Bacteria</taxon>
        <taxon>Pseudomonadati</taxon>
        <taxon>Candidatus Omnitrophota</taxon>
        <taxon>Candidatus Ghiorseimicrobium</taxon>
    </lineage>
</organism>
<proteinExistence type="predicted"/>
<keyword evidence="1" id="KW-0812">Transmembrane</keyword>
<dbReference type="GO" id="GO:0016020">
    <property type="term" value="C:membrane"/>
    <property type="evidence" value="ECO:0007669"/>
    <property type="project" value="InterPro"/>
</dbReference>
<reference evidence="2 3" key="1">
    <citation type="submission" date="2017-09" db="EMBL/GenBank/DDBJ databases">
        <title>Depth-based differentiation of microbial function through sediment-hosted aquifers and enrichment of novel symbionts in the deep terrestrial subsurface.</title>
        <authorList>
            <person name="Probst A.J."/>
            <person name="Ladd B."/>
            <person name="Jarett J.K."/>
            <person name="Geller-Mcgrath D.E."/>
            <person name="Sieber C.M."/>
            <person name="Emerson J.B."/>
            <person name="Anantharaman K."/>
            <person name="Thomas B.C."/>
            <person name="Malmstrom R."/>
            <person name="Stieglmeier M."/>
            <person name="Klingl A."/>
            <person name="Woyke T."/>
            <person name="Ryan C.M."/>
            <person name="Banfield J.F."/>
        </authorList>
    </citation>
    <scope>NUCLEOTIDE SEQUENCE [LARGE SCALE GENOMIC DNA]</scope>
    <source>
        <strain evidence="2">CG11_big_fil_rev_8_21_14_0_20_42_13</strain>
    </source>
</reference>
<gene>
    <name evidence="2" type="ORF">COV72_07425</name>
</gene>
<evidence type="ECO:0000256" key="1">
    <source>
        <dbReference type="SAM" id="Phobius"/>
    </source>
</evidence>
<evidence type="ECO:0000313" key="3">
    <source>
        <dbReference type="Proteomes" id="UP000229641"/>
    </source>
</evidence>
<sequence>MFVIANFLIFLGNIFYMFAPRLLDFFVLIIIIRVIISWVHADPYNPLVQFINKITEPVLYPIRKMLPSDFRFGIDISPMIAVFAIYVLQYFLRSFLAPTLFDLAAQLK</sequence>
<feature type="transmembrane region" description="Helical" evidence="1">
    <location>
        <begin position="14"/>
        <end position="36"/>
    </location>
</feature>
<name>A0A2H0LVV3_9BACT</name>
<evidence type="ECO:0008006" key="4">
    <source>
        <dbReference type="Google" id="ProtNLM"/>
    </source>
</evidence>
<keyword evidence="1" id="KW-1133">Transmembrane helix</keyword>
<keyword evidence="1" id="KW-0472">Membrane</keyword>
<accession>A0A2H0LVV3</accession>
<dbReference type="Pfam" id="PF02325">
    <property type="entry name" value="CCB3_YggT"/>
    <property type="match status" value="1"/>
</dbReference>